<evidence type="ECO:0000256" key="2">
    <source>
        <dbReference type="SAM" id="Phobius"/>
    </source>
</evidence>
<sequence>MNTIKSVWYGWGVLCLAGGGAYYFAKQEINAERQAKLEAYYKKQRAIREGNYGLETELPSTSAHDNKGGSPGADAAGHDPAASSPGAVTSGRSPYEAEVPLKPRRGNRLS</sequence>
<dbReference type="OrthoDB" id="2559326at2759"/>
<evidence type="ECO:0000313" key="4">
    <source>
        <dbReference type="Proteomes" id="UP000706124"/>
    </source>
</evidence>
<evidence type="ECO:0000313" key="3">
    <source>
        <dbReference type="EMBL" id="KAG5934583.1"/>
    </source>
</evidence>
<accession>A0A9P7M9Y2</accession>
<organism evidence="3 4">
    <name type="scientific">Claviceps pazoutovae</name>
    <dbReference type="NCBI Taxonomy" id="1649127"/>
    <lineage>
        <taxon>Eukaryota</taxon>
        <taxon>Fungi</taxon>
        <taxon>Dikarya</taxon>
        <taxon>Ascomycota</taxon>
        <taxon>Pezizomycotina</taxon>
        <taxon>Sordariomycetes</taxon>
        <taxon>Hypocreomycetidae</taxon>
        <taxon>Hypocreales</taxon>
        <taxon>Clavicipitaceae</taxon>
        <taxon>Claviceps</taxon>
    </lineage>
</organism>
<dbReference type="EMBL" id="SRPO01000299">
    <property type="protein sequence ID" value="KAG5934583.1"/>
    <property type="molecule type" value="Genomic_DNA"/>
</dbReference>
<evidence type="ECO:0000256" key="1">
    <source>
        <dbReference type="SAM" id="MobiDB-lite"/>
    </source>
</evidence>
<name>A0A9P7M9Y2_9HYPO</name>
<feature type="compositionally biased region" description="Low complexity" evidence="1">
    <location>
        <begin position="72"/>
        <end position="87"/>
    </location>
</feature>
<dbReference type="PANTHER" id="PTHR41800:SF1">
    <property type="entry name" value="EXPRESSED PROTEIN"/>
    <property type="match status" value="1"/>
</dbReference>
<protein>
    <submittedName>
        <fullName evidence="3">Uncharacterized protein</fullName>
    </submittedName>
</protein>
<keyword evidence="4" id="KW-1185">Reference proteome</keyword>
<dbReference type="Pfam" id="PF15932">
    <property type="entry name" value="DUF4748"/>
    <property type="match status" value="1"/>
</dbReference>
<reference evidence="3 4" key="1">
    <citation type="journal article" date="2020" name="bioRxiv">
        <title>Whole genome comparisons of ergot fungi reveals the divergence and evolution of species within the genus Claviceps are the result of varying mechanisms driving genome evolution and host range expansion.</title>
        <authorList>
            <person name="Wyka S.A."/>
            <person name="Mondo S.J."/>
            <person name="Liu M."/>
            <person name="Dettman J."/>
            <person name="Nalam V."/>
            <person name="Broders K.D."/>
        </authorList>
    </citation>
    <scope>NUCLEOTIDE SEQUENCE [LARGE SCALE GENOMIC DNA]</scope>
    <source>
        <strain evidence="3 4">CCC 1485</strain>
    </source>
</reference>
<feature type="transmembrane region" description="Helical" evidence="2">
    <location>
        <begin position="6"/>
        <end position="25"/>
    </location>
</feature>
<feature type="region of interest" description="Disordered" evidence="1">
    <location>
        <begin position="52"/>
        <end position="110"/>
    </location>
</feature>
<keyword evidence="2" id="KW-0472">Membrane</keyword>
<proteinExistence type="predicted"/>
<gene>
    <name evidence="3" type="ORF">E4U60_003683</name>
</gene>
<dbReference type="AlphaFoldDB" id="A0A9P7M9Y2"/>
<dbReference type="PANTHER" id="PTHR41800">
    <property type="entry name" value="EXPRESSED PROTEIN"/>
    <property type="match status" value="1"/>
</dbReference>
<dbReference type="Proteomes" id="UP000706124">
    <property type="component" value="Unassembled WGS sequence"/>
</dbReference>
<keyword evidence="2" id="KW-0812">Transmembrane</keyword>
<dbReference type="InterPro" id="IPR031833">
    <property type="entry name" value="DUF4748"/>
</dbReference>
<comment type="caution">
    <text evidence="3">The sequence shown here is derived from an EMBL/GenBank/DDBJ whole genome shotgun (WGS) entry which is preliminary data.</text>
</comment>
<keyword evidence="2" id="KW-1133">Transmembrane helix</keyword>